<reference evidence="3 4" key="1">
    <citation type="submission" date="2018-08" db="EMBL/GenBank/DDBJ databases">
        <title>Aphanomyces genome sequencing and annotation.</title>
        <authorList>
            <person name="Minardi D."/>
            <person name="Oidtmann B."/>
            <person name="Van Der Giezen M."/>
            <person name="Studholme D.J."/>
        </authorList>
    </citation>
    <scope>NUCLEOTIDE SEQUENCE [LARGE SCALE GENOMIC DNA]</scope>
    <source>
        <strain evidence="3 4">NJM0002</strain>
    </source>
</reference>
<dbReference type="Pfam" id="PF03577">
    <property type="entry name" value="Peptidase_C69"/>
    <property type="match status" value="1"/>
</dbReference>
<dbReference type="InterPro" id="IPR005322">
    <property type="entry name" value="Peptidase_C69"/>
</dbReference>
<dbReference type="GO" id="GO:0070004">
    <property type="term" value="F:cysteine-type exopeptidase activity"/>
    <property type="evidence" value="ECO:0007669"/>
    <property type="project" value="InterPro"/>
</dbReference>
<comment type="similarity">
    <text evidence="1">Belongs to the peptidase C69 family. Secernin subfamily.</text>
</comment>
<accession>A0A418B073</accession>
<organism evidence="3 4">
    <name type="scientific">Aphanomyces invadans</name>
    <dbReference type="NCBI Taxonomy" id="157072"/>
    <lineage>
        <taxon>Eukaryota</taxon>
        <taxon>Sar</taxon>
        <taxon>Stramenopiles</taxon>
        <taxon>Oomycota</taxon>
        <taxon>Saprolegniomycetes</taxon>
        <taxon>Saprolegniales</taxon>
        <taxon>Verrucalvaceae</taxon>
        <taxon>Aphanomyces</taxon>
    </lineage>
</organism>
<proteinExistence type="inferred from homology"/>
<gene>
    <name evidence="3" type="ORF">DYB32_003591</name>
</gene>
<evidence type="ECO:0000313" key="4">
    <source>
        <dbReference type="Proteomes" id="UP000285060"/>
    </source>
</evidence>
<evidence type="ECO:0000256" key="2">
    <source>
        <dbReference type="SAM" id="Phobius"/>
    </source>
</evidence>
<evidence type="ECO:0000256" key="1">
    <source>
        <dbReference type="ARBA" id="ARBA00005705"/>
    </source>
</evidence>
<dbReference type="GO" id="GO:0006508">
    <property type="term" value="P:proteolysis"/>
    <property type="evidence" value="ECO:0007669"/>
    <property type="project" value="InterPro"/>
</dbReference>
<dbReference type="AlphaFoldDB" id="A0A418B073"/>
<dbReference type="GO" id="GO:0016805">
    <property type="term" value="F:dipeptidase activity"/>
    <property type="evidence" value="ECO:0007669"/>
    <property type="project" value="InterPro"/>
</dbReference>
<protein>
    <recommendedName>
        <fullName evidence="5">Peptidase</fullName>
    </recommendedName>
</protein>
<comment type="caution">
    <text evidence="3">The sequence shown here is derived from an EMBL/GenBank/DDBJ whole genome shotgun (WGS) entry which is preliminary data.</text>
</comment>
<evidence type="ECO:0008006" key="5">
    <source>
        <dbReference type="Google" id="ProtNLM"/>
    </source>
</evidence>
<dbReference type="PANTHER" id="PTHR12994">
    <property type="entry name" value="SECERNIN"/>
    <property type="match status" value="1"/>
</dbReference>
<keyword evidence="2" id="KW-0472">Membrane</keyword>
<sequence>MDSMWIPMDLRLVRVPAMSHPPAAQRPVYNDALHHGYPRFVSADRGPAYAPQTNQSVSTPLGYIPQVNSTYAYWDVSHGMQNEVQLSIGESTCAAKTVGYPLDMPNGHNLFSINELSRIALERCDSAVCAVKTMGALAEEYGFYAEYSTDPLKPRYGASAEALIVADKHQNVWIFHILTGPHNSGAIWAAQRLGDDQFTIVPNTFVIRTLNLTDSDNYLASSNVHSFAYAQGWASPETEFDFTSAYGYAAPASSKPLYGGRRMWRAFSIVAPSVQLDPDVGFHARVRTYPLSVKPDGLISPQTIMHLFGDYYENSTYDLTKGVAAGPFHDPVRYSNVLNVTGGWERAFSIHRTVHSFVLQTRPHLPDAIGGIAWYGQGVPADTVYFPISCGQNSLPTVFNQALRTKFDSDSTWWAFHFTSNWAHLGYDVIHPIVESERSKYRGTAIHLHTTTEAACRARNATIEGCVALLESAYNNFIVNTTKAWWTFAWHLVSTFNAGYQYFNESSTGGRNVGYSPDWANLTDYVLYPQHYHPPAQVAAEVNRTAAVDAETGELPIAVGAVRTIATIETHPLSKSAVFVLGMGCGAVGVCLAVAVVALGRRLAAQPPTVDNSVVFDENSPSCSCAHDTQRSPTACSKGCAA</sequence>
<dbReference type="Proteomes" id="UP000285060">
    <property type="component" value="Unassembled WGS sequence"/>
</dbReference>
<dbReference type="PANTHER" id="PTHR12994:SF17">
    <property type="entry name" value="LD30995P"/>
    <property type="match status" value="1"/>
</dbReference>
<keyword evidence="2" id="KW-0812">Transmembrane</keyword>
<keyword evidence="4" id="KW-1185">Reference proteome</keyword>
<name>A0A418B073_9STRA</name>
<keyword evidence="2" id="KW-1133">Transmembrane helix</keyword>
<feature type="transmembrane region" description="Helical" evidence="2">
    <location>
        <begin position="577"/>
        <end position="599"/>
    </location>
</feature>
<evidence type="ECO:0000313" key="3">
    <source>
        <dbReference type="EMBL" id="RHY31334.1"/>
    </source>
</evidence>
<dbReference type="VEuPathDB" id="FungiDB:H310_06253"/>
<dbReference type="EMBL" id="QUSY01000224">
    <property type="protein sequence ID" value="RHY31334.1"/>
    <property type="molecule type" value="Genomic_DNA"/>
</dbReference>